<dbReference type="AlphaFoldDB" id="A0A8H6RPE1"/>
<keyword evidence="5" id="KW-0539">Nucleus</keyword>
<dbReference type="GO" id="GO:0051123">
    <property type="term" value="P:RNA polymerase II preinitiation complex assembly"/>
    <property type="evidence" value="ECO:0007669"/>
    <property type="project" value="TreeGrafter"/>
</dbReference>
<dbReference type="OrthoDB" id="341924at2759"/>
<gene>
    <name evidence="7" type="ORF">HII31_04890</name>
</gene>
<keyword evidence="8" id="KW-1185">Reference proteome</keyword>
<dbReference type="SUPFAM" id="SSF47113">
    <property type="entry name" value="Histone-fold"/>
    <property type="match status" value="1"/>
</dbReference>
<comment type="caution">
    <text evidence="7">The sequence shown here is derived from an EMBL/GenBank/DDBJ whole genome shotgun (WGS) entry which is preliminary data.</text>
</comment>
<evidence type="ECO:0000256" key="4">
    <source>
        <dbReference type="ARBA" id="ARBA00023163"/>
    </source>
</evidence>
<name>A0A8H6RPE1_9PEZI</name>
<evidence type="ECO:0000313" key="7">
    <source>
        <dbReference type="EMBL" id="KAF7193821.1"/>
    </source>
</evidence>
<evidence type="ECO:0000256" key="2">
    <source>
        <dbReference type="ARBA" id="ARBA00007646"/>
    </source>
</evidence>
<dbReference type="Proteomes" id="UP000660729">
    <property type="component" value="Unassembled WGS sequence"/>
</dbReference>
<dbReference type="GO" id="GO:0046982">
    <property type="term" value="F:protein heterodimerization activity"/>
    <property type="evidence" value="ECO:0007669"/>
    <property type="project" value="InterPro"/>
</dbReference>
<dbReference type="Pfam" id="PF02291">
    <property type="entry name" value="TFIID-31kDa"/>
    <property type="match status" value="1"/>
</dbReference>
<feature type="region of interest" description="Disordered" evidence="6">
    <location>
        <begin position="189"/>
        <end position="215"/>
    </location>
</feature>
<dbReference type="FunFam" id="1.10.20.10:FF:000069">
    <property type="entry name" value="Transcription initiation factor TFIID subunit"/>
    <property type="match status" value="1"/>
</dbReference>
<feature type="non-terminal residue" evidence="7">
    <location>
        <position position="215"/>
    </location>
</feature>
<dbReference type="GO" id="GO:0000124">
    <property type="term" value="C:SAGA complex"/>
    <property type="evidence" value="ECO:0007669"/>
    <property type="project" value="TreeGrafter"/>
</dbReference>
<dbReference type="PANTHER" id="PTHR48068">
    <property type="entry name" value="TAF9 RNA POLYMERASE II, TATA BOX-BINDING PROTEIN (TBP)-ASSOCIATED FACTOR"/>
    <property type="match status" value="1"/>
</dbReference>
<comment type="similarity">
    <text evidence="2">Belongs to the TAF9 family.</text>
</comment>
<keyword evidence="3" id="KW-0805">Transcription regulation</keyword>
<evidence type="ECO:0000256" key="3">
    <source>
        <dbReference type="ARBA" id="ARBA00023015"/>
    </source>
</evidence>
<dbReference type="GO" id="GO:0005669">
    <property type="term" value="C:transcription factor TFIID complex"/>
    <property type="evidence" value="ECO:0007669"/>
    <property type="project" value="TreeGrafter"/>
</dbReference>
<accession>A0A8H6RPE1</accession>
<sequence length="215" mass="23715">MATNGHPATPPPSDPSIKPEAPKPSEPEVPLTSAQDDGTSKRPRDARLIHAILSNLGIHSYQERVPLQLLDFAYRYTSGVLNDSLRLSAEGYASQQTGTGGGRRNNQDDMNNITMSALRGAIASRHGHTFVGPLPKEYMMEQAAERNRIQLPKVERGYGVQLPPEKYCLTGVGWGLKDEWESDEDVVIEEAPVMSRSASQRKDMDEDEDERMGGL</sequence>
<protein>
    <submittedName>
        <fullName evidence="7">Transcription initiation factor TFIID subunit 9</fullName>
    </submittedName>
</protein>
<dbReference type="GO" id="GO:0016251">
    <property type="term" value="F:RNA polymerase II general transcription initiation factor activity"/>
    <property type="evidence" value="ECO:0007669"/>
    <property type="project" value="TreeGrafter"/>
</dbReference>
<dbReference type="Gene3D" id="1.10.20.10">
    <property type="entry name" value="Histone, subunit A"/>
    <property type="match status" value="1"/>
</dbReference>
<feature type="region of interest" description="Disordered" evidence="6">
    <location>
        <begin position="1"/>
        <end position="43"/>
    </location>
</feature>
<dbReference type="CDD" id="cd07979">
    <property type="entry name" value="HFD_TAF9"/>
    <property type="match status" value="1"/>
</dbReference>
<dbReference type="PANTHER" id="PTHR48068:SF4">
    <property type="entry name" value="TATA-BOX BINDING PROTEIN ASSOCIATED FACTOR 9"/>
    <property type="match status" value="1"/>
</dbReference>
<evidence type="ECO:0000313" key="8">
    <source>
        <dbReference type="Proteomes" id="UP000660729"/>
    </source>
</evidence>
<comment type="subcellular location">
    <subcellularLocation>
        <location evidence="1">Nucleus</location>
    </subcellularLocation>
</comment>
<feature type="compositionally biased region" description="Acidic residues" evidence="6">
    <location>
        <begin position="205"/>
        <end position="215"/>
    </location>
</feature>
<evidence type="ECO:0000256" key="6">
    <source>
        <dbReference type="SAM" id="MobiDB-lite"/>
    </source>
</evidence>
<reference evidence="7" key="1">
    <citation type="submission" date="2020-04" db="EMBL/GenBank/DDBJ databases">
        <title>Draft genome resource of the tomato pathogen Pseudocercospora fuligena.</title>
        <authorList>
            <person name="Zaccaron A."/>
        </authorList>
    </citation>
    <scope>NUCLEOTIDE SEQUENCE</scope>
    <source>
        <strain evidence="7">PF001</strain>
    </source>
</reference>
<keyword evidence="4" id="KW-0804">Transcription</keyword>
<proteinExistence type="inferred from homology"/>
<dbReference type="InterPro" id="IPR051431">
    <property type="entry name" value="TFIID_subunit_9"/>
</dbReference>
<dbReference type="InterPro" id="IPR009072">
    <property type="entry name" value="Histone-fold"/>
</dbReference>
<dbReference type="GO" id="GO:0003713">
    <property type="term" value="F:transcription coactivator activity"/>
    <property type="evidence" value="ECO:0007669"/>
    <property type="project" value="TreeGrafter"/>
</dbReference>
<evidence type="ECO:0000256" key="5">
    <source>
        <dbReference type="ARBA" id="ARBA00023242"/>
    </source>
</evidence>
<dbReference type="EMBL" id="JABCIY010000071">
    <property type="protein sequence ID" value="KAF7193821.1"/>
    <property type="molecule type" value="Genomic_DNA"/>
</dbReference>
<evidence type="ECO:0000256" key="1">
    <source>
        <dbReference type="ARBA" id="ARBA00004123"/>
    </source>
</evidence>
<dbReference type="InterPro" id="IPR003162">
    <property type="entry name" value="TFIID-31"/>
</dbReference>
<organism evidence="7 8">
    <name type="scientific">Pseudocercospora fuligena</name>
    <dbReference type="NCBI Taxonomy" id="685502"/>
    <lineage>
        <taxon>Eukaryota</taxon>
        <taxon>Fungi</taxon>
        <taxon>Dikarya</taxon>
        <taxon>Ascomycota</taxon>
        <taxon>Pezizomycotina</taxon>
        <taxon>Dothideomycetes</taxon>
        <taxon>Dothideomycetidae</taxon>
        <taxon>Mycosphaerellales</taxon>
        <taxon>Mycosphaerellaceae</taxon>
        <taxon>Pseudocercospora</taxon>
    </lineage>
</organism>